<dbReference type="AlphaFoldDB" id="A0AAV2EQF2"/>
<dbReference type="Proteomes" id="UP001497516">
    <property type="component" value="Chromosome 5"/>
</dbReference>
<evidence type="ECO:0000313" key="2">
    <source>
        <dbReference type="Proteomes" id="UP001497516"/>
    </source>
</evidence>
<organism evidence="1 2">
    <name type="scientific">Linum trigynum</name>
    <dbReference type="NCBI Taxonomy" id="586398"/>
    <lineage>
        <taxon>Eukaryota</taxon>
        <taxon>Viridiplantae</taxon>
        <taxon>Streptophyta</taxon>
        <taxon>Embryophyta</taxon>
        <taxon>Tracheophyta</taxon>
        <taxon>Spermatophyta</taxon>
        <taxon>Magnoliopsida</taxon>
        <taxon>eudicotyledons</taxon>
        <taxon>Gunneridae</taxon>
        <taxon>Pentapetalae</taxon>
        <taxon>rosids</taxon>
        <taxon>fabids</taxon>
        <taxon>Malpighiales</taxon>
        <taxon>Linaceae</taxon>
        <taxon>Linum</taxon>
    </lineage>
</organism>
<reference evidence="1 2" key="1">
    <citation type="submission" date="2024-04" db="EMBL/GenBank/DDBJ databases">
        <authorList>
            <person name="Fracassetti M."/>
        </authorList>
    </citation>
    <scope>NUCLEOTIDE SEQUENCE [LARGE SCALE GENOMIC DNA]</scope>
</reference>
<sequence>MPLSRVEGREWDYDGREWEYGGRNQSAEAGVDGDQLAGAERTAGGCTGLDGRRTSFDEKRNEFDWG</sequence>
<dbReference type="EMBL" id="OZ034818">
    <property type="protein sequence ID" value="CAL1388049.1"/>
    <property type="molecule type" value="Genomic_DNA"/>
</dbReference>
<evidence type="ECO:0000313" key="1">
    <source>
        <dbReference type="EMBL" id="CAL1388049.1"/>
    </source>
</evidence>
<name>A0AAV2EQF2_9ROSI</name>
<protein>
    <submittedName>
        <fullName evidence="1">Uncharacterized protein</fullName>
    </submittedName>
</protein>
<proteinExistence type="predicted"/>
<keyword evidence="2" id="KW-1185">Reference proteome</keyword>
<gene>
    <name evidence="1" type="ORF">LTRI10_LOCUS28997</name>
</gene>
<accession>A0AAV2EQF2</accession>